<feature type="compositionally biased region" description="Low complexity" evidence="3">
    <location>
        <begin position="1184"/>
        <end position="1216"/>
    </location>
</feature>
<dbReference type="InterPro" id="IPR003595">
    <property type="entry name" value="Tyr_Pase_cat"/>
</dbReference>
<reference evidence="7 8" key="1">
    <citation type="submission" date="2014-05" db="EMBL/GenBank/DDBJ databases">
        <title>Draft genome sequence of a rare smut relative, Tilletiaria anomala UBC 951.</title>
        <authorList>
            <consortium name="DOE Joint Genome Institute"/>
            <person name="Toome M."/>
            <person name="Kuo A."/>
            <person name="Henrissat B."/>
            <person name="Lipzen A."/>
            <person name="Tritt A."/>
            <person name="Yoshinaga Y."/>
            <person name="Zane M."/>
            <person name="Barry K."/>
            <person name="Grigoriev I.V."/>
            <person name="Spatafora J.W."/>
            <person name="Aimea M.C."/>
        </authorList>
    </citation>
    <scope>NUCLEOTIDE SEQUENCE [LARGE SCALE GENOMIC DNA]</scope>
    <source>
        <strain evidence="7 8">UBC 951</strain>
    </source>
</reference>
<feature type="region of interest" description="Disordered" evidence="3">
    <location>
        <begin position="1178"/>
        <end position="1217"/>
    </location>
</feature>
<dbReference type="Gene3D" id="3.40.250.10">
    <property type="entry name" value="Rhodanese-like domain"/>
    <property type="match status" value="1"/>
</dbReference>
<evidence type="ECO:0000256" key="1">
    <source>
        <dbReference type="ARBA" id="ARBA00009649"/>
    </source>
</evidence>
<dbReference type="InterPro" id="IPR036873">
    <property type="entry name" value="Rhodanese-like_dom_sf"/>
</dbReference>
<feature type="region of interest" description="Disordered" evidence="3">
    <location>
        <begin position="446"/>
        <end position="467"/>
    </location>
</feature>
<feature type="compositionally biased region" description="Polar residues" evidence="3">
    <location>
        <begin position="704"/>
        <end position="723"/>
    </location>
</feature>
<comment type="caution">
    <text evidence="7">The sequence shown here is derived from an EMBL/GenBank/DDBJ whole genome shotgun (WGS) entry which is preliminary data.</text>
</comment>
<evidence type="ECO:0000259" key="6">
    <source>
        <dbReference type="PROSITE" id="PS50206"/>
    </source>
</evidence>
<comment type="similarity">
    <text evidence="1">Belongs to the protein-tyrosine phosphatase family. Non-receptor class subfamily.</text>
</comment>
<feature type="domain" description="Rhodanese" evidence="6">
    <location>
        <begin position="273"/>
        <end position="320"/>
    </location>
</feature>
<feature type="region of interest" description="Disordered" evidence="3">
    <location>
        <begin position="537"/>
        <end position="560"/>
    </location>
</feature>
<dbReference type="Proteomes" id="UP000027361">
    <property type="component" value="Unassembled WGS sequence"/>
</dbReference>
<evidence type="ECO:0000313" key="8">
    <source>
        <dbReference type="Proteomes" id="UP000027361"/>
    </source>
</evidence>
<dbReference type="InterPro" id="IPR001763">
    <property type="entry name" value="Rhodanese-like_dom"/>
</dbReference>
<dbReference type="EMBL" id="JMSN01000041">
    <property type="protein sequence ID" value="KDN45612.1"/>
    <property type="molecule type" value="Genomic_DNA"/>
</dbReference>
<dbReference type="PANTHER" id="PTHR19134:SF561">
    <property type="entry name" value="PROTEIN TYROSINE PHOSPHATASE 36E, ISOFORM A"/>
    <property type="match status" value="1"/>
</dbReference>
<evidence type="ECO:0000259" key="5">
    <source>
        <dbReference type="PROSITE" id="PS50056"/>
    </source>
</evidence>
<dbReference type="GO" id="GO:0004725">
    <property type="term" value="F:protein tyrosine phosphatase activity"/>
    <property type="evidence" value="ECO:0007669"/>
    <property type="project" value="UniProtKB-EC"/>
</dbReference>
<evidence type="ECO:0000259" key="4">
    <source>
        <dbReference type="PROSITE" id="PS50055"/>
    </source>
</evidence>
<feature type="compositionally biased region" description="Low complexity" evidence="3">
    <location>
        <begin position="544"/>
        <end position="556"/>
    </location>
</feature>
<feature type="domain" description="Tyrosine specific protein phosphatases" evidence="5">
    <location>
        <begin position="996"/>
        <end position="1029"/>
    </location>
</feature>
<dbReference type="GeneID" id="25266021"/>
<feature type="compositionally biased region" description="Low complexity" evidence="3">
    <location>
        <begin position="213"/>
        <end position="229"/>
    </location>
</feature>
<dbReference type="OrthoDB" id="6058203at2759"/>
<feature type="region of interest" description="Disordered" evidence="3">
    <location>
        <begin position="205"/>
        <end position="244"/>
    </location>
</feature>
<proteinExistence type="inferred from homology"/>
<feature type="region of interest" description="Disordered" evidence="3">
    <location>
        <begin position="1072"/>
        <end position="1137"/>
    </location>
</feature>
<dbReference type="InterPro" id="IPR000387">
    <property type="entry name" value="Tyr_Pase_dom"/>
</dbReference>
<feature type="domain" description="Tyrosine-protein phosphatase" evidence="4">
    <location>
        <begin position="744"/>
        <end position="1041"/>
    </location>
</feature>
<evidence type="ECO:0000313" key="7">
    <source>
        <dbReference type="EMBL" id="KDN45612.1"/>
    </source>
</evidence>
<feature type="compositionally biased region" description="Polar residues" evidence="3">
    <location>
        <begin position="446"/>
        <end position="464"/>
    </location>
</feature>
<gene>
    <name evidence="7" type="ORF">K437DRAFT_268393</name>
</gene>
<dbReference type="Pfam" id="PF00102">
    <property type="entry name" value="Y_phosphatase"/>
    <property type="match status" value="2"/>
</dbReference>
<accession>A0A066VV50</accession>
<name>A0A066VV50_TILAU</name>
<dbReference type="STRING" id="1037660.A0A066VV50"/>
<dbReference type="SMART" id="SM00194">
    <property type="entry name" value="PTPc"/>
    <property type="match status" value="1"/>
</dbReference>
<organism evidence="7 8">
    <name type="scientific">Tilletiaria anomala (strain ATCC 24038 / CBS 436.72 / UBC 951)</name>
    <dbReference type="NCBI Taxonomy" id="1037660"/>
    <lineage>
        <taxon>Eukaryota</taxon>
        <taxon>Fungi</taxon>
        <taxon>Dikarya</taxon>
        <taxon>Basidiomycota</taxon>
        <taxon>Ustilaginomycotina</taxon>
        <taxon>Exobasidiomycetes</taxon>
        <taxon>Georgefischeriales</taxon>
        <taxon>Tilletiariaceae</taxon>
        <taxon>Tilletiaria</taxon>
    </lineage>
</organism>
<dbReference type="PROSITE" id="PS50056">
    <property type="entry name" value="TYR_PHOSPHATASE_2"/>
    <property type="match status" value="1"/>
</dbReference>
<dbReference type="SMART" id="SM00404">
    <property type="entry name" value="PTPc_motif"/>
    <property type="match status" value="1"/>
</dbReference>
<dbReference type="SUPFAM" id="SSF52799">
    <property type="entry name" value="(Phosphotyrosine protein) phosphatases II"/>
    <property type="match status" value="1"/>
</dbReference>
<protein>
    <recommendedName>
        <fullName evidence="2">protein-tyrosine-phosphatase</fullName>
        <ecNumber evidence="2">3.1.3.48</ecNumber>
    </recommendedName>
</protein>
<keyword evidence="8" id="KW-1185">Reference proteome</keyword>
<feature type="compositionally biased region" description="Basic residues" evidence="3">
    <location>
        <begin position="1076"/>
        <end position="1086"/>
    </location>
</feature>
<dbReference type="Gene3D" id="3.90.190.10">
    <property type="entry name" value="Protein tyrosine phosphatase superfamily"/>
    <property type="match status" value="2"/>
</dbReference>
<dbReference type="SUPFAM" id="SSF52821">
    <property type="entry name" value="Rhodanese/Cell cycle control phosphatase"/>
    <property type="match status" value="1"/>
</dbReference>
<dbReference type="EC" id="3.1.3.48" evidence="2"/>
<evidence type="ECO:0000256" key="3">
    <source>
        <dbReference type="SAM" id="MobiDB-lite"/>
    </source>
</evidence>
<dbReference type="InterPro" id="IPR029021">
    <property type="entry name" value="Prot-tyrosine_phosphatase-like"/>
</dbReference>
<dbReference type="InterPro" id="IPR050348">
    <property type="entry name" value="Protein-Tyr_Phosphatase"/>
</dbReference>
<dbReference type="InParanoid" id="A0A066VV50"/>
<dbReference type="PRINTS" id="PR00700">
    <property type="entry name" value="PRTYPHPHTASE"/>
</dbReference>
<dbReference type="PANTHER" id="PTHR19134">
    <property type="entry name" value="RECEPTOR-TYPE TYROSINE-PROTEIN PHOSPHATASE"/>
    <property type="match status" value="1"/>
</dbReference>
<feature type="region of interest" description="Disordered" evidence="3">
    <location>
        <begin position="704"/>
        <end position="742"/>
    </location>
</feature>
<dbReference type="RefSeq" id="XP_013243251.1">
    <property type="nucleotide sequence ID" value="XM_013387797.1"/>
</dbReference>
<dbReference type="PROSITE" id="PS50055">
    <property type="entry name" value="TYR_PHOSPHATASE_PTP"/>
    <property type="match status" value="1"/>
</dbReference>
<sequence length="1315" mass="140198">MHPGGIGAALASASTPMGSHSVASGVAPAHDENHPWAQHFALMREQEGELAGLSGGVNGVGWVSRPGGVPTALPTSLNARKADADGGFFGGASATSTFPSSIRTHEAAPPMLGQTATASCGGSAAAPFASRKPSFKMQLPNLTARPPLVSSFSLPAPSGTVGSFSAHLASFSHLNQSPKRHADGSATSAKFAFLPIFATQGRAASLNSDASMRRAQSGGSGGSDSRIGRPILPDKAQSSHRLQVDSAVDRKLKRIETAELARLLRSSPADVEGASDTLVIDIRPSTSFRVARIRGSVNVCAPSTLLKRRTITVERIEDELLPVDDVDGSAERGPSSGGIKCENEYFRRWRTNRYAWASSPATPSDQLSGAKLERIVVLDMDTDNLLGKGKASAGGGGACLRGLLDKFNDAGFAGELCWLAGGFKQFASCIAASGLIIHGDGPSLECQQQSMSTGRQPKASSVSTAPGKFLLPGKSPSNALSSARPSGIRRASAPFFPKGFTIPSFKFSSPFSLNSTGGSGSNSSGFGPSVTSGSGTVAMGSYTPRSAPLAPRAPSSKHSLVQPRCLPMEAFTTQTTVQGPASMGLSTRKIGLEAEGGFAFFAARDDTNDAFGKAKDAQKSENSSVCSAAFANPFFDNIRQNRELAHGVTEHIPLDVPVITQEEKDALPLFLKKLVDLPAVERAEVLAQNFFNIDRTEQDRLNATMRQHASESITDPRSSSAPISTGEKGGGSNSGSVSSPRALTTAPFSSIPDVCSAAGERFPFSIAAALERGADNRYNNIWTYEHSRVRLAHPQSSDDPGSDYINASFIEPARRYGSRRRFIATQAPMPSTFEAFWQVLWEQNSHVIVMLSREKEGGRVQCHDYWSQPLCGRFMKTEMIDEVKLTDRGEIIHSKPSDGSGGSGCKGDSGGFFSAVDAGGTSEGEPTIVRRLLRLTNTSRPDLRPRHIVQLQYLAWPDYFVPENSASLLNLIDLADQTQHKFDQDLSMAHSPLSRSSFHKSVAATVGPMIVHCSAGVGRTGAFVVINSILDVLRRERRCANDRRTLACWDDGVKSIDNWLFSHVLADLPPPDAGRFGRRSSTRRSLKRELSPSAASIDTDSEADVGGLSSPPAFRRTRSRETTNDEGPVLERSSPLLTPSKALHNLDLASSSPRVDLSHQGSVPMECVIQDKVLPQSHTMCRNGSTTSSTADSSISAPSSVLSSSGQSSSVSSGLLHGRDTTSVASSLFSKPSASIPCGQFPSIELKRDLDDGAQRAASAFSTDTDLIKQTTETVREQRMSSIQTTRQYVFVHLAILEGCIRDYRRYQQESKNCK</sequence>
<dbReference type="InterPro" id="IPR016130">
    <property type="entry name" value="Tyr_Pase_AS"/>
</dbReference>
<dbReference type="HOGENOM" id="CLU_260350_0_0_1"/>
<feature type="region of interest" description="Disordered" evidence="3">
    <location>
        <begin position="11"/>
        <end position="31"/>
    </location>
</feature>
<evidence type="ECO:0000256" key="2">
    <source>
        <dbReference type="ARBA" id="ARBA00013064"/>
    </source>
</evidence>
<dbReference type="PROSITE" id="PS00383">
    <property type="entry name" value="TYR_PHOSPHATASE_1"/>
    <property type="match status" value="1"/>
</dbReference>
<feature type="compositionally biased region" description="Polar residues" evidence="3">
    <location>
        <begin position="12"/>
        <end position="22"/>
    </location>
</feature>
<dbReference type="PROSITE" id="PS50206">
    <property type="entry name" value="RHODANESE_3"/>
    <property type="match status" value="1"/>
</dbReference>
<dbReference type="InterPro" id="IPR000242">
    <property type="entry name" value="PTP_cat"/>
</dbReference>